<accession>A0A1J4KRU9</accession>
<comment type="caution">
    <text evidence="2">The sequence shown here is derived from an EMBL/GenBank/DDBJ whole genome shotgun (WGS) entry which is preliminary data.</text>
</comment>
<proteinExistence type="predicted"/>
<keyword evidence="3" id="KW-1185">Reference proteome</keyword>
<dbReference type="GeneID" id="94849371"/>
<evidence type="ECO:0000313" key="2">
    <source>
        <dbReference type="EMBL" id="OHT13999.1"/>
    </source>
</evidence>
<evidence type="ECO:0000313" key="3">
    <source>
        <dbReference type="Proteomes" id="UP000179807"/>
    </source>
</evidence>
<dbReference type="Proteomes" id="UP000179807">
    <property type="component" value="Unassembled WGS sequence"/>
</dbReference>
<organism evidence="2 3">
    <name type="scientific">Tritrichomonas foetus</name>
    <dbReference type="NCBI Taxonomy" id="1144522"/>
    <lineage>
        <taxon>Eukaryota</taxon>
        <taxon>Metamonada</taxon>
        <taxon>Parabasalia</taxon>
        <taxon>Tritrichomonadida</taxon>
        <taxon>Tritrichomonadidae</taxon>
        <taxon>Tritrichomonas</taxon>
    </lineage>
</organism>
<feature type="coiled-coil region" evidence="1">
    <location>
        <begin position="52"/>
        <end position="79"/>
    </location>
</feature>
<gene>
    <name evidence="2" type="ORF">TRFO_43184</name>
</gene>
<dbReference type="EMBL" id="MLAK01000432">
    <property type="protein sequence ID" value="OHT13999.1"/>
    <property type="molecule type" value="Genomic_DNA"/>
</dbReference>
<feature type="coiled-coil region" evidence="1">
    <location>
        <begin position="203"/>
        <end position="237"/>
    </location>
</feature>
<keyword evidence="1" id="KW-0175">Coiled coil</keyword>
<sequence>MQLENKIQTNSNRTDKHQEFLQTIVSSLGLLNCNTNIPLFESTMANSINNSTIFVNNELAELHKELDKLKDQIQIQNIMNKQKPNQVIITTPQSPPKPIQTAPPPTNEKVVNPSKIIKMKAPDISNINTNISKEFDFSTVKPYGQVTVHWRDPPDLPPIHPFRNMHDFVDYFYQMIPKLQAHLTAIQQKVVENASDILGKVDKSHVEKMFEKFQNMVNELRNRLLDLKDACEQTATREEINEMINDLLLQMNNDGETAIGRVKCIACGRDTGIVTGAKTEYEIQRILGQPPNSIAFRASNNCSTGVSGSAIGVSFSKRDGFDSEIVESPRSIRPFRPKANKMKIPKLPTP</sequence>
<name>A0A1J4KRU9_9EUKA</name>
<dbReference type="AlphaFoldDB" id="A0A1J4KRU9"/>
<reference evidence="2" key="1">
    <citation type="submission" date="2016-10" db="EMBL/GenBank/DDBJ databases">
        <authorList>
            <person name="Benchimol M."/>
            <person name="Almeida L.G."/>
            <person name="Vasconcelos A.T."/>
            <person name="Perreira-Neves A."/>
            <person name="Rosa I.A."/>
            <person name="Tasca T."/>
            <person name="Bogo M.R."/>
            <person name="de Souza W."/>
        </authorList>
    </citation>
    <scope>NUCLEOTIDE SEQUENCE [LARGE SCALE GENOMIC DNA]</scope>
    <source>
        <strain evidence="2">K</strain>
    </source>
</reference>
<dbReference type="RefSeq" id="XP_068367135.1">
    <property type="nucleotide sequence ID" value="XM_068514667.1"/>
</dbReference>
<evidence type="ECO:0000256" key="1">
    <source>
        <dbReference type="SAM" id="Coils"/>
    </source>
</evidence>
<dbReference type="VEuPathDB" id="TrichDB:TRFO_43184"/>
<protein>
    <submittedName>
        <fullName evidence="2">Uncharacterized protein</fullName>
    </submittedName>
</protein>